<dbReference type="KEGG" id="hazt:125178304"/>
<sequence>MGRPLTQPEHQWTSSAHSSLVALFPDHKLNSYIYERAGSCLFDNEWLDFGHDFLQQLLDIDEDVPDEGMYDDWYDDHDDNGGVYWPYDEELDEDMLYDLLYGGHREY</sequence>
<evidence type="ECO:0000313" key="2">
    <source>
        <dbReference type="RefSeq" id="XP_047737692.1"/>
    </source>
</evidence>
<evidence type="ECO:0000313" key="1">
    <source>
        <dbReference type="Proteomes" id="UP000694843"/>
    </source>
</evidence>
<dbReference type="Proteomes" id="UP000694843">
    <property type="component" value="Unplaced"/>
</dbReference>
<name>A0A979FMG6_HYAAZ</name>
<accession>A0A979FMG6</accession>
<keyword evidence="1" id="KW-1185">Reference proteome</keyword>
<dbReference type="GeneID" id="125178304"/>
<reference evidence="2" key="1">
    <citation type="submission" date="2025-08" db="UniProtKB">
        <authorList>
            <consortium name="RefSeq"/>
        </authorList>
    </citation>
    <scope>IDENTIFICATION</scope>
    <source>
        <tissue evidence="2">Whole organism</tissue>
    </source>
</reference>
<dbReference type="RefSeq" id="XP_047737692.1">
    <property type="nucleotide sequence ID" value="XM_047881736.1"/>
</dbReference>
<proteinExistence type="predicted"/>
<dbReference type="AlphaFoldDB" id="A0A979FMG6"/>
<protein>
    <submittedName>
        <fullName evidence="2">Uncharacterized protein LOC125178304</fullName>
    </submittedName>
</protein>
<organism evidence="1 2">
    <name type="scientific">Hyalella azteca</name>
    <name type="common">Amphipod</name>
    <dbReference type="NCBI Taxonomy" id="294128"/>
    <lineage>
        <taxon>Eukaryota</taxon>
        <taxon>Metazoa</taxon>
        <taxon>Ecdysozoa</taxon>
        <taxon>Arthropoda</taxon>
        <taxon>Crustacea</taxon>
        <taxon>Multicrustacea</taxon>
        <taxon>Malacostraca</taxon>
        <taxon>Eumalacostraca</taxon>
        <taxon>Peracarida</taxon>
        <taxon>Amphipoda</taxon>
        <taxon>Senticaudata</taxon>
        <taxon>Talitrida</taxon>
        <taxon>Talitroidea</taxon>
        <taxon>Hyalellidae</taxon>
        <taxon>Hyalella</taxon>
    </lineage>
</organism>
<gene>
    <name evidence="2" type="primary">LOC125178304</name>
</gene>